<dbReference type="NCBIfam" id="TIGR01249">
    <property type="entry name" value="pro_imino_pep_1"/>
    <property type="match status" value="1"/>
</dbReference>
<dbReference type="InterPro" id="IPR000073">
    <property type="entry name" value="AB_hydrolase_1"/>
</dbReference>
<keyword evidence="9 11" id="KW-0378">Hydrolase</keyword>
<gene>
    <name evidence="14" type="primary">pip</name>
    <name evidence="14" type="ORF">ACFOOG_01405</name>
</gene>
<evidence type="ECO:0000256" key="12">
    <source>
        <dbReference type="RuleBase" id="RU003421"/>
    </source>
</evidence>
<evidence type="ECO:0000256" key="3">
    <source>
        <dbReference type="ARBA" id="ARBA00010088"/>
    </source>
</evidence>
<dbReference type="PANTHER" id="PTHR43722:SF1">
    <property type="entry name" value="PROLINE IMINOPEPTIDASE"/>
    <property type="match status" value="1"/>
</dbReference>
<keyword evidence="7 11" id="KW-0963">Cytoplasm</keyword>
<evidence type="ECO:0000256" key="1">
    <source>
        <dbReference type="ARBA" id="ARBA00001585"/>
    </source>
</evidence>
<evidence type="ECO:0000256" key="9">
    <source>
        <dbReference type="ARBA" id="ARBA00022801"/>
    </source>
</evidence>
<keyword evidence="15" id="KW-1185">Reference proteome</keyword>
<name>A0ABV7ZWF9_9GAMM</name>
<dbReference type="InterPro" id="IPR002410">
    <property type="entry name" value="Peptidase_S33"/>
</dbReference>
<dbReference type="EMBL" id="JBHRYR010000002">
    <property type="protein sequence ID" value="MFC3851475.1"/>
    <property type="molecule type" value="Genomic_DNA"/>
</dbReference>
<evidence type="ECO:0000256" key="10">
    <source>
        <dbReference type="ARBA" id="ARBA00029605"/>
    </source>
</evidence>
<evidence type="ECO:0000256" key="6">
    <source>
        <dbReference type="ARBA" id="ARBA00022438"/>
    </source>
</evidence>
<proteinExistence type="inferred from homology"/>
<dbReference type="PRINTS" id="PR00793">
    <property type="entry name" value="PROAMNOPTASE"/>
</dbReference>
<comment type="catalytic activity">
    <reaction evidence="1 11 12">
        <text>Release of N-terminal proline from a peptide.</text>
        <dbReference type="EC" id="3.4.11.5"/>
    </reaction>
</comment>
<dbReference type="Proteomes" id="UP001595617">
    <property type="component" value="Unassembled WGS sequence"/>
</dbReference>
<dbReference type="InterPro" id="IPR005944">
    <property type="entry name" value="Pro_iminopeptidase"/>
</dbReference>
<dbReference type="Pfam" id="PF00561">
    <property type="entry name" value="Abhydrolase_1"/>
    <property type="match status" value="1"/>
</dbReference>
<sequence length="320" mass="35612">MRYYHPDIQPYHSDHLPVGEGHKIWFAESGNRDGIPVVILHGGPGAGSADKDRGFFDPRQYRIIQLDQRGCGRSTPHGALENNTPHHLVADLEALRAHLGITQWVLFGGSWGSTLALLYGQTHPAAVLGFILRGIFLGRPEDLSWLYENGAGRIFPEHWQKFCAAVDYETPLLDTYYHRLTGADELEALRVAKAWAAWEGLIATLKPSPKTVARFINPHTALSMARISAHYFVQQCFLDDNQLLRDMPKIADLPAIIVHGRYDMICPMDNAWALKQAWPGARLEVIREAGHSAHDPAMADALIRATDDLAHDLGVPDRSA</sequence>
<dbReference type="InterPro" id="IPR029058">
    <property type="entry name" value="AB_hydrolase_fold"/>
</dbReference>
<evidence type="ECO:0000259" key="13">
    <source>
        <dbReference type="Pfam" id="PF00561"/>
    </source>
</evidence>
<organism evidence="14 15">
    <name type="scientific">Saccharospirillum mangrovi</name>
    <dbReference type="NCBI Taxonomy" id="2161747"/>
    <lineage>
        <taxon>Bacteria</taxon>
        <taxon>Pseudomonadati</taxon>
        <taxon>Pseudomonadota</taxon>
        <taxon>Gammaproteobacteria</taxon>
        <taxon>Oceanospirillales</taxon>
        <taxon>Saccharospirillaceae</taxon>
        <taxon>Saccharospirillum</taxon>
    </lineage>
</organism>
<dbReference type="PIRSF" id="PIRSF006431">
    <property type="entry name" value="Pept_S33"/>
    <property type="match status" value="1"/>
</dbReference>
<evidence type="ECO:0000256" key="4">
    <source>
        <dbReference type="ARBA" id="ARBA00012568"/>
    </source>
</evidence>
<comment type="subcellular location">
    <subcellularLocation>
        <location evidence="2 11">Cytoplasm</location>
    </subcellularLocation>
</comment>
<dbReference type="RefSeq" id="WP_380692635.1">
    <property type="nucleotide sequence ID" value="NZ_JBHRYR010000002.1"/>
</dbReference>
<comment type="similarity">
    <text evidence="3 11 12">Belongs to the peptidase S33 family.</text>
</comment>
<dbReference type="SUPFAM" id="SSF53474">
    <property type="entry name" value="alpha/beta-Hydrolases"/>
    <property type="match status" value="1"/>
</dbReference>
<dbReference type="Gene3D" id="3.40.50.1820">
    <property type="entry name" value="alpha/beta hydrolase"/>
    <property type="match status" value="1"/>
</dbReference>
<reference evidence="15" key="1">
    <citation type="journal article" date="2019" name="Int. J. Syst. Evol. Microbiol.">
        <title>The Global Catalogue of Microorganisms (GCM) 10K type strain sequencing project: providing services to taxonomists for standard genome sequencing and annotation.</title>
        <authorList>
            <consortium name="The Broad Institute Genomics Platform"/>
            <consortium name="The Broad Institute Genome Sequencing Center for Infectious Disease"/>
            <person name="Wu L."/>
            <person name="Ma J."/>
        </authorList>
    </citation>
    <scope>NUCLEOTIDE SEQUENCE [LARGE SCALE GENOMIC DNA]</scope>
    <source>
        <strain evidence="15">IBRC 10765</strain>
    </source>
</reference>
<dbReference type="PANTHER" id="PTHR43722">
    <property type="entry name" value="PROLINE IMINOPEPTIDASE"/>
    <property type="match status" value="1"/>
</dbReference>
<evidence type="ECO:0000313" key="15">
    <source>
        <dbReference type="Proteomes" id="UP001595617"/>
    </source>
</evidence>
<evidence type="ECO:0000256" key="11">
    <source>
        <dbReference type="PIRNR" id="PIRNR006431"/>
    </source>
</evidence>
<dbReference type="GO" id="GO:0004177">
    <property type="term" value="F:aminopeptidase activity"/>
    <property type="evidence" value="ECO:0007669"/>
    <property type="project" value="UniProtKB-KW"/>
</dbReference>
<accession>A0ABV7ZWF9</accession>
<evidence type="ECO:0000256" key="2">
    <source>
        <dbReference type="ARBA" id="ARBA00004496"/>
    </source>
</evidence>
<evidence type="ECO:0000256" key="5">
    <source>
        <dbReference type="ARBA" id="ARBA00021843"/>
    </source>
</evidence>
<evidence type="ECO:0000313" key="14">
    <source>
        <dbReference type="EMBL" id="MFC3851475.1"/>
    </source>
</evidence>
<feature type="domain" description="AB hydrolase-1" evidence="13">
    <location>
        <begin position="36"/>
        <end position="295"/>
    </location>
</feature>
<dbReference type="EC" id="3.4.11.5" evidence="4 11"/>
<evidence type="ECO:0000256" key="8">
    <source>
        <dbReference type="ARBA" id="ARBA00022670"/>
    </source>
</evidence>
<keyword evidence="8 11" id="KW-0645">Protease</keyword>
<comment type="caution">
    <text evidence="14">The sequence shown here is derived from an EMBL/GenBank/DDBJ whole genome shotgun (WGS) entry which is preliminary data.</text>
</comment>
<evidence type="ECO:0000256" key="7">
    <source>
        <dbReference type="ARBA" id="ARBA00022490"/>
    </source>
</evidence>
<keyword evidence="6 11" id="KW-0031">Aminopeptidase</keyword>
<protein>
    <recommendedName>
        <fullName evidence="5 11">Proline iminopeptidase</fullName>
        <shortName evidence="11">PIP</shortName>
        <ecNumber evidence="4 11">3.4.11.5</ecNumber>
    </recommendedName>
    <alternativeName>
        <fullName evidence="10 11">Prolyl aminopeptidase</fullName>
    </alternativeName>
</protein>